<dbReference type="SUPFAM" id="SSF51445">
    <property type="entry name" value="(Trans)glycosidases"/>
    <property type="match status" value="1"/>
</dbReference>
<dbReference type="Gene3D" id="2.60.40.1180">
    <property type="entry name" value="Golgi alpha-mannosidase II"/>
    <property type="match status" value="1"/>
</dbReference>
<dbReference type="SMART" id="SM00642">
    <property type="entry name" value="Aamy"/>
    <property type="match status" value="1"/>
</dbReference>
<dbReference type="Gene3D" id="3.20.20.80">
    <property type="entry name" value="Glycosidases"/>
    <property type="match status" value="1"/>
</dbReference>
<keyword evidence="6" id="KW-0378">Hydrolase</keyword>
<proteinExistence type="predicted"/>
<evidence type="ECO:0000256" key="4">
    <source>
        <dbReference type="SAM" id="Phobius"/>
    </source>
</evidence>
<evidence type="ECO:0000256" key="3">
    <source>
        <dbReference type="ARBA" id="ARBA00022729"/>
    </source>
</evidence>
<dbReference type="Pfam" id="PF00128">
    <property type="entry name" value="Alpha-amylase"/>
    <property type="match status" value="1"/>
</dbReference>
<dbReference type="PATRIC" id="fig|153151.4.peg.141"/>
<dbReference type="InterPro" id="IPR013780">
    <property type="entry name" value="Glyco_hydro_b"/>
</dbReference>
<keyword evidence="4" id="KW-0812">Transmembrane</keyword>
<reference evidence="6 7" key="1">
    <citation type="submission" date="2016-01" db="EMBL/GenBank/DDBJ databases">
        <title>Draft Genome Sequences of Seven Thermophilic Sporeformers Isolated from Foods.</title>
        <authorList>
            <person name="Berendsen E.M."/>
            <person name="Wells-Bennik M.H."/>
            <person name="Krawcyk A.O."/>
            <person name="De Jong A."/>
            <person name="Holsappel S."/>
            <person name="Eijlander R.T."/>
            <person name="Kuipers O.P."/>
        </authorList>
    </citation>
    <scope>NUCLEOTIDE SEQUENCE [LARGE SCALE GENOMIC DNA]</scope>
    <source>
        <strain evidence="6 7">B4110</strain>
    </source>
</reference>
<dbReference type="SUPFAM" id="SSF51011">
    <property type="entry name" value="Glycosyl hydrolase domain"/>
    <property type="match status" value="1"/>
</dbReference>
<comment type="cofactor">
    <cofactor evidence="1">
        <name>Ca(2+)</name>
        <dbReference type="ChEBI" id="CHEBI:29108"/>
    </cofactor>
</comment>
<dbReference type="InterPro" id="IPR054174">
    <property type="entry name" value="Alpha-amylase-like_C"/>
</dbReference>
<keyword evidence="4" id="KW-0472">Membrane</keyword>
<dbReference type="AlphaFoldDB" id="A0A150MUK2"/>
<keyword evidence="2" id="KW-0479">Metal-binding</keyword>
<evidence type="ECO:0000259" key="5">
    <source>
        <dbReference type="SMART" id="SM00642"/>
    </source>
</evidence>
<gene>
    <name evidence="6" type="ORF">B4110_0821</name>
</gene>
<name>A0A150MUK2_9BACL</name>
<feature type="transmembrane region" description="Helical" evidence="4">
    <location>
        <begin position="506"/>
        <end position="526"/>
    </location>
</feature>
<feature type="domain" description="Glycosyl hydrolase family 13 catalytic" evidence="5">
    <location>
        <begin position="62"/>
        <end position="410"/>
    </location>
</feature>
<dbReference type="PANTHER" id="PTHR10357:SF215">
    <property type="entry name" value="ALPHA-AMYLASE 1"/>
    <property type="match status" value="1"/>
</dbReference>
<dbReference type="GO" id="GO:0005975">
    <property type="term" value="P:carbohydrate metabolic process"/>
    <property type="evidence" value="ECO:0007669"/>
    <property type="project" value="InterPro"/>
</dbReference>
<keyword evidence="4" id="KW-1133">Transmembrane helix</keyword>
<keyword evidence="3" id="KW-0732">Signal</keyword>
<comment type="caution">
    <text evidence="6">The sequence shown here is derived from an EMBL/GenBank/DDBJ whole genome shotgun (WGS) entry which is preliminary data.</text>
</comment>
<evidence type="ECO:0000256" key="1">
    <source>
        <dbReference type="ARBA" id="ARBA00001913"/>
    </source>
</evidence>
<dbReference type="InterPro" id="IPR006047">
    <property type="entry name" value="GH13_cat_dom"/>
</dbReference>
<dbReference type="Pfam" id="PF22026">
    <property type="entry name" value="Alpha-amylase_C_2"/>
    <property type="match status" value="1"/>
</dbReference>
<dbReference type="EMBL" id="LQYW01000085">
    <property type="protein sequence ID" value="KYD28059.1"/>
    <property type="molecule type" value="Genomic_DNA"/>
</dbReference>
<evidence type="ECO:0000313" key="6">
    <source>
        <dbReference type="EMBL" id="KYD28059.1"/>
    </source>
</evidence>
<accession>A0A150MUK2</accession>
<sequence length="534" mass="62052">MIRMVLPLSDKANNTTIKGGGETEMGNRVFALFMLPFLLFYAFPVQAAEKEERTWQDEAIYFIMVDRFNNMDPTNDQDVNVNDPKGYHGGDLKGVTAKLDYIKDMGFTAIWLTPIFKNEPGGYHGYWIQDFYKVDPHFGTMEDLKTLVKEAHKRGMKVILDFVANHTGYHHPWLNDPAKKDWFHEKKEIFDWNNQKQVENGWVYGLPDLAQENPEVKRYLIDAAKWWIKQTDIDGYRLDTVRHVPKSFWKEFSKEVKSVKKDFLLLGEVWADDPRYIADYGKYGIDGFVDYPLYNAVTTTLTKRDQSLRPLYDVWEYNKTFYDRPYLLGTFLDNHDTVRFTKLALDNKQNPISRTKLALSYLFSAPGIPIMYYGTEIAMNGGEDPDNRRLMNFRADDEIIQYIKKLGELRKQLPSLRRGDFTLLYEKDGMAVFKRQYKEETTVIAINNTSKTQKVHITNEQLAPGKELRGLLAGDLVRSDSEGYDIIINRETAEFYVVADKTGINIPFIAALVAVYALFVLFLYFAKKRPKRTT</sequence>
<evidence type="ECO:0000313" key="7">
    <source>
        <dbReference type="Proteomes" id="UP000075324"/>
    </source>
</evidence>
<dbReference type="GO" id="GO:0046872">
    <property type="term" value="F:metal ion binding"/>
    <property type="evidence" value="ECO:0007669"/>
    <property type="project" value="UniProtKB-KW"/>
</dbReference>
<dbReference type="PANTHER" id="PTHR10357">
    <property type="entry name" value="ALPHA-AMYLASE FAMILY MEMBER"/>
    <property type="match status" value="1"/>
</dbReference>
<evidence type="ECO:0000256" key="2">
    <source>
        <dbReference type="ARBA" id="ARBA00022723"/>
    </source>
</evidence>
<dbReference type="CDD" id="cd11339">
    <property type="entry name" value="AmyAc_bac_CMD_like_2"/>
    <property type="match status" value="1"/>
</dbReference>
<dbReference type="GO" id="GO:0031216">
    <property type="term" value="F:neopullulanase activity"/>
    <property type="evidence" value="ECO:0007669"/>
    <property type="project" value="UniProtKB-EC"/>
</dbReference>
<dbReference type="InterPro" id="IPR017853">
    <property type="entry name" value="GH"/>
</dbReference>
<keyword evidence="6" id="KW-0326">Glycosidase</keyword>
<dbReference type="Proteomes" id="UP000075324">
    <property type="component" value="Unassembled WGS sequence"/>
</dbReference>
<organism evidence="6 7">
    <name type="scientific">Parageobacillus toebii</name>
    <dbReference type="NCBI Taxonomy" id="153151"/>
    <lineage>
        <taxon>Bacteria</taxon>
        <taxon>Bacillati</taxon>
        <taxon>Bacillota</taxon>
        <taxon>Bacilli</taxon>
        <taxon>Bacillales</taxon>
        <taxon>Anoxybacillaceae</taxon>
        <taxon>Parageobacillus</taxon>
    </lineage>
</organism>
<dbReference type="EC" id="3.2.1.135" evidence="6"/>
<protein>
    <submittedName>
        <fullName evidence="6">Neopullulanase</fullName>
        <ecNumber evidence="6">3.2.1.135</ecNumber>
    </submittedName>
</protein>